<dbReference type="PANTHER" id="PTHR21240:SF28">
    <property type="entry name" value="ISO-OROTATE DECARBOXYLASE (EUROFUNG)"/>
    <property type="match status" value="1"/>
</dbReference>
<feature type="domain" description="Amidohydrolase-related" evidence="2">
    <location>
        <begin position="78"/>
        <end position="218"/>
    </location>
</feature>
<dbReference type="GO" id="GO:0016787">
    <property type="term" value="F:hydrolase activity"/>
    <property type="evidence" value="ECO:0007669"/>
    <property type="project" value="InterPro"/>
</dbReference>
<dbReference type="Gene3D" id="3.20.20.140">
    <property type="entry name" value="Metal-dependent hydrolases"/>
    <property type="match status" value="1"/>
</dbReference>
<dbReference type="AlphaFoldDB" id="X0YEN3"/>
<feature type="non-terminal residue" evidence="3">
    <location>
        <position position="1"/>
    </location>
</feature>
<dbReference type="GO" id="GO:0016831">
    <property type="term" value="F:carboxy-lyase activity"/>
    <property type="evidence" value="ECO:0007669"/>
    <property type="project" value="InterPro"/>
</dbReference>
<dbReference type="EMBL" id="BARS01051468">
    <property type="protein sequence ID" value="GAG45697.1"/>
    <property type="molecule type" value="Genomic_DNA"/>
</dbReference>
<dbReference type="Pfam" id="PF04909">
    <property type="entry name" value="Amidohydro_2"/>
    <property type="match status" value="1"/>
</dbReference>
<dbReference type="InterPro" id="IPR006680">
    <property type="entry name" value="Amidohydro-rel"/>
</dbReference>
<organism evidence="3">
    <name type="scientific">marine sediment metagenome</name>
    <dbReference type="NCBI Taxonomy" id="412755"/>
    <lineage>
        <taxon>unclassified sequences</taxon>
        <taxon>metagenomes</taxon>
        <taxon>ecological metagenomes</taxon>
    </lineage>
</organism>
<dbReference type="InterPro" id="IPR032466">
    <property type="entry name" value="Metal_Hydrolase"/>
</dbReference>
<accession>X0YEN3</accession>
<gene>
    <name evidence="3" type="ORF">S01H1_76663</name>
</gene>
<reference evidence="3" key="1">
    <citation type="journal article" date="2014" name="Front. Microbiol.">
        <title>High frequency of phylogenetically diverse reductive dehalogenase-homologous genes in deep subseafloor sedimentary metagenomes.</title>
        <authorList>
            <person name="Kawai M."/>
            <person name="Futagami T."/>
            <person name="Toyoda A."/>
            <person name="Takaki Y."/>
            <person name="Nishi S."/>
            <person name="Hori S."/>
            <person name="Arai W."/>
            <person name="Tsubouchi T."/>
            <person name="Morono Y."/>
            <person name="Uchiyama I."/>
            <person name="Ito T."/>
            <person name="Fujiyama A."/>
            <person name="Inagaki F."/>
            <person name="Takami H."/>
        </authorList>
    </citation>
    <scope>NUCLEOTIDE SEQUENCE</scope>
    <source>
        <strain evidence="3">Expedition CK06-06</strain>
    </source>
</reference>
<feature type="non-terminal residue" evidence="3">
    <location>
        <position position="235"/>
    </location>
</feature>
<evidence type="ECO:0000259" key="2">
    <source>
        <dbReference type="Pfam" id="PF04909"/>
    </source>
</evidence>
<keyword evidence="1" id="KW-0456">Lyase</keyword>
<dbReference type="GO" id="GO:0005737">
    <property type="term" value="C:cytoplasm"/>
    <property type="evidence" value="ECO:0007669"/>
    <property type="project" value="TreeGrafter"/>
</dbReference>
<dbReference type="GO" id="GO:0019748">
    <property type="term" value="P:secondary metabolic process"/>
    <property type="evidence" value="ECO:0007669"/>
    <property type="project" value="TreeGrafter"/>
</dbReference>
<dbReference type="PANTHER" id="PTHR21240">
    <property type="entry name" value="2-AMINO-3-CARBOXYLMUCONATE-6-SEMIALDEHYDE DECARBOXYLASE"/>
    <property type="match status" value="1"/>
</dbReference>
<protein>
    <recommendedName>
        <fullName evidence="2">Amidohydrolase-related domain-containing protein</fullName>
    </recommendedName>
</protein>
<sequence length="235" mass="27200">CNKGKEGETERMHYQVSFAKEFCSKYPRYYAWCTTFDLSRRNDPDWVSQVKNFLKDNFSSGAAAVKVWKEIGMQIKNPAGEFIQVDDPMFEPIYDFIEQEEKVLFYHIADPVQRWMSSASIKHSPKFTDFWNDPDKPSYFDIIASGDNMLAKHPNLKFIGCHLGSISFDLDETAKKLDTYPNLALGTSGTEKYLIGQSREKVRRFFIKYQDRILYGTDISGGMIPTDYLLDLTKI</sequence>
<evidence type="ECO:0000256" key="1">
    <source>
        <dbReference type="ARBA" id="ARBA00023239"/>
    </source>
</evidence>
<name>X0YEN3_9ZZZZ</name>
<dbReference type="InterPro" id="IPR032465">
    <property type="entry name" value="ACMSD"/>
</dbReference>
<dbReference type="SUPFAM" id="SSF51556">
    <property type="entry name" value="Metallo-dependent hydrolases"/>
    <property type="match status" value="1"/>
</dbReference>
<evidence type="ECO:0000313" key="3">
    <source>
        <dbReference type="EMBL" id="GAG45697.1"/>
    </source>
</evidence>
<proteinExistence type="predicted"/>
<comment type="caution">
    <text evidence="3">The sequence shown here is derived from an EMBL/GenBank/DDBJ whole genome shotgun (WGS) entry which is preliminary data.</text>
</comment>